<dbReference type="SUPFAM" id="SSF159501">
    <property type="entry name" value="EreA/ChaN-like"/>
    <property type="match status" value="1"/>
</dbReference>
<dbReference type="PANTHER" id="PTHR31299:SF0">
    <property type="entry name" value="ESTERASE, PUTATIVE (AFU_ORTHOLOGUE AFUA_1G05850)-RELATED"/>
    <property type="match status" value="1"/>
</dbReference>
<dbReference type="PROSITE" id="PS51318">
    <property type="entry name" value="TAT"/>
    <property type="match status" value="1"/>
</dbReference>
<dbReference type="Pfam" id="PF05139">
    <property type="entry name" value="Erythro_esteras"/>
    <property type="match status" value="1"/>
</dbReference>
<dbReference type="EMBL" id="JBHSKJ010000017">
    <property type="protein sequence ID" value="MFC5148249.1"/>
    <property type="molecule type" value="Genomic_DNA"/>
</dbReference>
<keyword evidence="2" id="KW-0378">Hydrolase</keyword>
<dbReference type="Gene3D" id="3.30.1870.10">
    <property type="entry name" value="EreA-like, domain 2"/>
    <property type="match status" value="1"/>
</dbReference>
<keyword evidence="1" id="KW-0732">Signal</keyword>
<organism evidence="2 3">
    <name type="scientific">Streptomyces aureoversilis</name>
    <dbReference type="NCBI Taxonomy" id="67277"/>
    <lineage>
        <taxon>Bacteria</taxon>
        <taxon>Bacillati</taxon>
        <taxon>Actinomycetota</taxon>
        <taxon>Actinomycetes</taxon>
        <taxon>Kitasatosporales</taxon>
        <taxon>Streptomycetaceae</taxon>
        <taxon>Streptomyces</taxon>
    </lineage>
</organism>
<dbReference type="InterPro" id="IPR014622">
    <property type="entry name" value="UCP036794_erythomycin"/>
</dbReference>
<dbReference type="InterPro" id="IPR007815">
    <property type="entry name" value="Emycin_Estase"/>
</dbReference>
<protein>
    <submittedName>
        <fullName evidence="2">Erythromycin esterase family protein</fullName>
        <ecNumber evidence="2">3.1.1.-</ecNumber>
    </submittedName>
</protein>
<comment type="caution">
    <text evidence="2">The sequence shown here is derived from an EMBL/GenBank/DDBJ whole genome shotgun (WGS) entry which is preliminary data.</text>
</comment>
<gene>
    <name evidence="2" type="ORF">ACFPP6_26620</name>
</gene>
<evidence type="ECO:0000313" key="3">
    <source>
        <dbReference type="Proteomes" id="UP001596222"/>
    </source>
</evidence>
<dbReference type="Gene3D" id="1.20.1440.30">
    <property type="entry name" value="Biosynthetic Protein domain"/>
    <property type="match status" value="1"/>
</dbReference>
<dbReference type="PANTHER" id="PTHR31299">
    <property type="entry name" value="ESTERASE, PUTATIVE (AFU_ORTHOLOGUE AFUA_1G05850)-RELATED"/>
    <property type="match status" value="1"/>
</dbReference>
<keyword evidence="3" id="KW-1185">Reference proteome</keyword>
<name>A0ABW0A452_9ACTN</name>
<dbReference type="EC" id="3.1.1.-" evidence="2"/>
<dbReference type="GO" id="GO:0016787">
    <property type="term" value="F:hydrolase activity"/>
    <property type="evidence" value="ECO:0007669"/>
    <property type="project" value="UniProtKB-KW"/>
</dbReference>
<dbReference type="CDD" id="cd14728">
    <property type="entry name" value="Ere-like"/>
    <property type="match status" value="1"/>
</dbReference>
<evidence type="ECO:0000313" key="2">
    <source>
        <dbReference type="EMBL" id="MFC5148249.1"/>
    </source>
</evidence>
<dbReference type="Proteomes" id="UP001596222">
    <property type="component" value="Unassembled WGS sequence"/>
</dbReference>
<accession>A0ABW0A452</accession>
<dbReference type="InterPro" id="IPR006311">
    <property type="entry name" value="TAT_signal"/>
</dbReference>
<evidence type="ECO:0000256" key="1">
    <source>
        <dbReference type="SAM" id="SignalP"/>
    </source>
</evidence>
<sequence length="462" mass="50296">MTHASLRRSIVPAAALSLALAALLGPAAAGAAAAAAPAGQAAVRPTASDRDVVAGLERYAHPLRTAEPGGPAGDLAAFASMTRGASIVGFGEASHGSKEVFTVKDRLFRQLVRREGFSAYAMEISWSAATRLNTYLLTGKGDVRQIMREEFQDGYSLLDTEELAQLFSWMREYNRTGSHKIRVVGMDFSDADPEQYERILTWAEGNEPALAPELRRHYAALRALPTGVAARMAAYNALPLAERKTIAKDAEAAYQLLSKAGKQDPWVLQEARILSHMATEYTVDWSDPAQAKAASRHRDRTMAETAVWWQRQTGERIVVSAHNGHVSYESAVPEYYPVTMGADLRELAGRDYLAVGTSFYGGDYRAKTATGGSGTYSVGPAAPGSNEYTLDQVRHRDFYVDLREAGRNPAVKSWLNTERPTFVVPGRYPNDPTPPLALGRAFDVVVHLHHVRASVAVPPQSK</sequence>
<dbReference type="PIRSF" id="PIRSF036794">
    <property type="entry name" value="UCP_erythr_ester"/>
    <property type="match status" value="1"/>
</dbReference>
<dbReference type="Gene3D" id="3.40.1660.10">
    <property type="entry name" value="EreA-like (biosynthetic domain)"/>
    <property type="match status" value="1"/>
</dbReference>
<reference evidence="3" key="1">
    <citation type="journal article" date="2019" name="Int. J. Syst. Evol. Microbiol.">
        <title>The Global Catalogue of Microorganisms (GCM) 10K type strain sequencing project: providing services to taxonomists for standard genome sequencing and annotation.</title>
        <authorList>
            <consortium name="The Broad Institute Genomics Platform"/>
            <consortium name="The Broad Institute Genome Sequencing Center for Infectious Disease"/>
            <person name="Wu L."/>
            <person name="Ma J."/>
        </authorList>
    </citation>
    <scope>NUCLEOTIDE SEQUENCE [LARGE SCALE GENOMIC DNA]</scope>
    <source>
        <strain evidence="3">CGMCC 4.1641</strain>
    </source>
</reference>
<feature type="signal peptide" evidence="1">
    <location>
        <begin position="1"/>
        <end position="31"/>
    </location>
</feature>
<dbReference type="RefSeq" id="WP_382047273.1">
    <property type="nucleotide sequence ID" value="NZ_JBHSKJ010000017.1"/>
</dbReference>
<dbReference type="InterPro" id="IPR052036">
    <property type="entry name" value="Hydrolase/PRTase-associated"/>
</dbReference>
<proteinExistence type="predicted"/>
<feature type="chain" id="PRO_5046478136" evidence="1">
    <location>
        <begin position="32"/>
        <end position="462"/>
    </location>
</feature>